<keyword evidence="6" id="KW-1185">Reference proteome</keyword>
<proteinExistence type="predicted"/>
<feature type="transmembrane region" description="Helical" evidence="1">
    <location>
        <begin position="110"/>
        <end position="128"/>
    </location>
</feature>
<evidence type="ECO:0000313" key="4">
    <source>
        <dbReference type="EMBL" id="SEM03145.1"/>
    </source>
</evidence>
<dbReference type="Proteomes" id="UP000198883">
    <property type="component" value="Unassembled WGS sequence"/>
</dbReference>
<keyword evidence="1" id="KW-1133">Transmembrane helix</keyword>
<reference evidence="4" key="2">
    <citation type="submission" date="2016-10" db="EMBL/GenBank/DDBJ databases">
        <authorList>
            <person name="de Groot N.N."/>
        </authorList>
    </citation>
    <scope>NUCLEOTIDE SEQUENCE [LARGE SCALE GENOMIC DNA]</scope>
    <source>
        <strain evidence="4">DSM 24204</strain>
    </source>
</reference>
<protein>
    <submittedName>
        <fullName evidence="4">Uncharacterized protein</fullName>
    </submittedName>
</protein>
<feature type="transmembrane region" description="Helical" evidence="1">
    <location>
        <begin position="79"/>
        <end position="103"/>
    </location>
</feature>
<evidence type="ECO:0000256" key="1">
    <source>
        <dbReference type="SAM" id="Phobius"/>
    </source>
</evidence>
<evidence type="ECO:0000313" key="2">
    <source>
        <dbReference type="EMBL" id="MDP8084432.1"/>
    </source>
</evidence>
<dbReference type="RefSeq" id="WP_090920453.1">
    <property type="nucleotide sequence ID" value="NZ_CP016180.1"/>
</dbReference>
<gene>
    <name evidence="2" type="ORF">QJT92_00610</name>
    <name evidence="3" type="ORF">QJU97_06215</name>
    <name evidence="4" type="ORF">SAMN05444853_103122</name>
</gene>
<dbReference type="EMBL" id="JASAYT010000017">
    <property type="protein sequence ID" value="MDP8175047.1"/>
    <property type="molecule type" value="Genomic_DNA"/>
</dbReference>
<reference evidence="2 6" key="3">
    <citation type="journal article" date="2023" name="Front. Microbiol.">
        <title>Phylogeography and host specificity of Pasteurellaceae pathogenic to sea-farmed fish in the north-east Atlantic.</title>
        <authorList>
            <person name="Gulla S."/>
            <person name="Colquhoun D.J."/>
            <person name="Olsen A.B."/>
            <person name="Spilsberg B."/>
            <person name="Lagesen K."/>
            <person name="Aakesson C.P."/>
            <person name="Strom S."/>
            <person name="Manji F."/>
            <person name="Birkbeck T.H."/>
            <person name="Nilsen H.K."/>
        </authorList>
    </citation>
    <scope>NUCLEOTIDE SEQUENCE [LARGE SCALE GENOMIC DNA]</scope>
    <source>
        <strain evidence="2 6">VIO11850</strain>
    </source>
</reference>
<dbReference type="GeneID" id="83545204"/>
<evidence type="ECO:0000313" key="5">
    <source>
        <dbReference type="Proteomes" id="UP000198883"/>
    </source>
</evidence>
<evidence type="ECO:0000313" key="6">
    <source>
        <dbReference type="Proteomes" id="UP001224812"/>
    </source>
</evidence>
<reference evidence="5" key="1">
    <citation type="submission" date="2016-10" db="EMBL/GenBank/DDBJ databases">
        <authorList>
            <person name="Varghese N."/>
            <person name="Submissions S."/>
        </authorList>
    </citation>
    <scope>NUCLEOTIDE SEQUENCE [LARGE SCALE GENOMIC DNA]</scope>
    <source>
        <strain evidence="5">DSM 24204</strain>
    </source>
</reference>
<keyword evidence="1" id="KW-0472">Membrane</keyword>
<keyword evidence="1" id="KW-0812">Transmembrane</keyword>
<dbReference type="Proteomes" id="UP001224812">
    <property type="component" value="Unassembled WGS sequence"/>
</dbReference>
<dbReference type="Proteomes" id="UP001231736">
    <property type="component" value="Unassembled WGS sequence"/>
</dbReference>
<feature type="transmembrane region" description="Helical" evidence="1">
    <location>
        <begin position="176"/>
        <end position="195"/>
    </location>
</feature>
<sequence length="291" mass="33732">MDSFLIMIKDTLLNAPFCLNHRNVINKIPALKNYACFAIQAYRWFFRCGFSLYLMVMFIDTSSDDFGGLVNTLFSFVLAFYIFAIVFAQASIFIILNFLIGLVVGFRTKAVYLLALIVSVISVVIWWQCYRCDEYGCSLLRRDIGWTLSLFFIPLISATLYHLVFKIEETDWQPKYRRFFIIESCIIFIVPLSGVDNLDMLPFFVFFSMLTAGSRTLTFYCVYRSFCRAKQYLPLILIICAMVNASAIAGNIFNFEIFNIFYILGVILFSLFEILIVSVDDKKIRFINKRG</sequence>
<feature type="transmembrane region" description="Helical" evidence="1">
    <location>
        <begin position="41"/>
        <end position="59"/>
    </location>
</feature>
<accession>A0A1H7V2S5</accession>
<reference evidence="3" key="4">
    <citation type="journal article" date="2023" name="Front. Microbiol.">
        <title>Phylogeography and host specificity of Pasteurellaceae pathogenic to sea-farmed fish in the north-east Atlantic.</title>
        <authorList>
            <person name="Gulla S."/>
            <person name="Colquhoun D.J."/>
            <person name="Olsen A.B."/>
            <person name="Spilsberg B."/>
            <person name="Lagesen K."/>
            <person name="Aakesson C.P."/>
            <person name="Strom S."/>
            <person name="Manji F."/>
            <person name="Birkbeck T.H."/>
            <person name="Nilsen H.K."/>
        </authorList>
    </citation>
    <scope>NUCLEOTIDE SEQUENCE</scope>
    <source>
        <strain evidence="3">98B1</strain>
    </source>
</reference>
<name>A0A1H7V2S5_9PAST</name>
<feature type="transmembrane region" description="Helical" evidence="1">
    <location>
        <begin position="259"/>
        <end position="279"/>
    </location>
</feature>
<feature type="transmembrane region" description="Helical" evidence="1">
    <location>
        <begin position="235"/>
        <end position="253"/>
    </location>
</feature>
<feature type="transmembrane region" description="Helical" evidence="1">
    <location>
        <begin position="201"/>
        <end position="223"/>
    </location>
</feature>
<feature type="transmembrane region" description="Helical" evidence="1">
    <location>
        <begin position="144"/>
        <end position="164"/>
    </location>
</feature>
<organism evidence="4 5">
    <name type="scientific">Phocoenobacter skyensis</name>
    <dbReference type="NCBI Taxonomy" id="97481"/>
    <lineage>
        <taxon>Bacteria</taxon>
        <taxon>Pseudomonadati</taxon>
        <taxon>Pseudomonadota</taxon>
        <taxon>Gammaproteobacteria</taxon>
        <taxon>Pasteurellales</taxon>
        <taxon>Pasteurellaceae</taxon>
        <taxon>Phocoenobacter</taxon>
    </lineage>
</organism>
<dbReference type="STRING" id="97481.SAMN05444853_103122"/>
<dbReference type="AlphaFoldDB" id="A0A1H7V2S5"/>
<evidence type="ECO:0000313" key="3">
    <source>
        <dbReference type="EMBL" id="MDP8175047.1"/>
    </source>
</evidence>
<dbReference type="EMBL" id="FOBN01000003">
    <property type="protein sequence ID" value="SEM03145.1"/>
    <property type="molecule type" value="Genomic_DNA"/>
</dbReference>
<dbReference type="EMBL" id="JASAVS010000001">
    <property type="protein sequence ID" value="MDP8084432.1"/>
    <property type="molecule type" value="Genomic_DNA"/>
</dbReference>